<dbReference type="SUPFAM" id="SSF52833">
    <property type="entry name" value="Thioredoxin-like"/>
    <property type="match status" value="1"/>
</dbReference>
<dbReference type="PANTHER" id="PTHR34573:SF1">
    <property type="entry name" value="VITAMIN K EPOXIDE REDUCTASE DOMAIN-CONTAINING PROTEIN"/>
    <property type="match status" value="1"/>
</dbReference>
<dbReference type="STRING" id="1781255.BH720_12195"/>
<evidence type="ECO:0000313" key="2">
    <source>
        <dbReference type="EMBL" id="OEJ74862.1"/>
    </source>
</evidence>
<reference evidence="2" key="1">
    <citation type="submission" date="2016-09" db="EMBL/GenBank/DDBJ databases">
        <title>Draft genome of thermotolerant cyanobacterium Desertifilum sp. strain IPPAS B-1220.</title>
        <authorList>
            <person name="Sinetova M.A."/>
            <person name="Bolakhan K."/>
            <person name="Zayadan B.K."/>
            <person name="Mironov K.S."/>
            <person name="Ustinova V."/>
            <person name="Kupriyanova E.V."/>
            <person name="Sidorov R.A."/>
            <person name="Skrypnik A.N."/>
            <person name="Gogoleva N.E."/>
            <person name="Gogolev Y.V."/>
            <person name="Los D.A."/>
        </authorList>
    </citation>
    <scope>NUCLEOTIDE SEQUENCE [LARGE SCALE GENOMIC DNA]</scope>
    <source>
        <strain evidence="2">IPPAS B-1220</strain>
    </source>
</reference>
<dbReference type="InterPro" id="IPR036249">
    <property type="entry name" value="Thioredoxin-like_sf"/>
</dbReference>
<keyword evidence="1" id="KW-0472">Membrane</keyword>
<proteinExistence type="predicted"/>
<keyword evidence="1" id="KW-0812">Transmembrane</keyword>
<evidence type="ECO:0000256" key="1">
    <source>
        <dbReference type="SAM" id="Phobius"/>
    </source>
</evidence>
<comment type="caution">
    <text evidence="2">The sequence shown here is derived from an EMBL/GenBank/DDBJ whole genome shotgun (WGS) entry which is preliminary data.</text>
</comment>
<organism evidence="2">
    <name type="scientific">Desertifilum tharense IPPAS B-1220</name>
    <dbReference type="NCBI Taxonomy" id="1781255"/>
    <lineage>
        <taxon>Bacteria</taxon>
        <taxon>Bacillati</taxon>
        <taxon>Cyanobacteriota</taxon>
        <taxon>Cyanophyceae</taxon>
        <taxon>Desertifilales</taxon>
        <taxon>Desertifilaceae</taxon>
        <taxon>Desertifilum</taxon>
    </lineage>
</organism>
<feature type="transmembrane region" description="Helical" evidence="1">
    <location>
        <begin position="18"/>
        <end position="41"/>
    </location>
</feature>
<dbReference type="RefSeq" id="WP_069967486.1">
    <property type="nucleotide sequence ID" value="NZ_CM124774.1"/>
</dbReference>
<sequence length="158" mass="17070">MQEQQASSRSKGRATRQLIVPLSLGAIALAVTVGVAIGARFPVAQAQSSNRVDDLIANPSNPAQIALAEHLAQSGAKMYGAYWCPHCTNQKRLFGREAARQLPYIECDAQGENPQPALCQAANIRAFPTWIINGELYLGTQSLEKLATLSGYRGSRNF</sequence>
<protein>
    <submittedName>
        <fullName evidence="2">Uncharacterized protein</fullName>
    </submittedName>
</protein>
<gene>
    <name evidence="2" type="ORF">BH720_12195</name>
</gene>
<dbReference type="PANTHER" id="PTHR34573">
    <property type="entry name" value="VKC DOMAIN-CONTAINING PROTEIN"/>
    <property type="match status" value="1"/>
</dbReference>
<dbReference type="EMBL" id="MJGC01000059">
    <property type="protein sequence ID" value="OEJ74862.1"/>
    <property type="molecule type" value="Genomic_DNA"/>
</dbReference>
<keyword evidence="1" id="KW-1133">Transmembrane helix</keyword>
<dbReference type="AlphaFoldDB" id="A0A1E5QJK8"/>
<dbReference type="SMR" id="A0A1E5QJK8"/>
<accession>A0A1E5QJK8</accession>
<dbReference type="OrthoDB" id="185994at2"/>
<dbReference type="PROSITE" id="PS51354">
    <property type="entry name" value="GLUTAREDOXIN_2"/>
    <property type="match status" value="1"/>
</dbReference>
<dbReference type="Gene3D" id="3.40.30.10">
    <property type="entry name" value="Glutaredoxin"/>
    <property type="match status" value="1"/>
</dbReference>
<name>A0A1E5QJK8_9CYAN</name>